<reference evidence="1" key="1">
    <citation type="submission" date="2018-02" db="EMBL/GenBank/DDBJ databases">
        <title>Rhizophora mucronata_Transcriptome.</title>
        <authorList>
            <person name="Meera S.P."/>
            <person name="Sreeshan A."/>
            <person name="Augustine A."/>
        </authorList>
    </citation>
    <scope>NUCLEOTIDE SEQUENCE</scope>
    <source>
        <tissue evidence="1">Leaf</tissue>
    </source>
</reference>
<protein>
    <submittedName>
        <fullName evidence="1">Uncharacterized protein</fullName>
    </submittedName>
</protein>
<evidence type="ECO:0000313" key="1">
    <source>
        <dbReference type="EMBL" id="MBW88200.1"/>
    </source>
</evidence>
<name>A0A2P2J422_RHIMU</name>
<proteinExistence type="predicted"/>
<dbReference type="EMBL" id="GGEC01007717">
    <property type="protein sequence ID" value="MBW88200.1"/>
    <property type="molecule type" value="Transcribed_RNA"/>
</dbReference>
<accession>A0A2P2J422</accession>
<organism evidence="1">
    <name type="scientific">Rhizophora mucronata</name>
    <name type="common">Asiatic mangrove</name>
    <dbReference type="NCBI Taxonomy" id="61149"/>
    <lineage>
        <taxon>Eukaryota</taxon>
        <taxon>Viridiplantae</taxon>
        <taxon>Streptophyta</taxon>
        <taxon>Embryophyta</taxon>
        <taxon>Tracheophyta</taxon>
        <taxon>Spermatophyta</taxon>
        <taxon>Magnoliopsida</taxon>
        <taxon>eudicotyledons</taxon>
        <taxon>Gunneridae</taxon>
        <taxon>Pentapetalae</taxon>
        <taxon>rosids</taxon>
        <taxon>fabids</taxon>
        <taxon>Malpighiales</taxon>
        <taxon>Rhizophoraceae</taxon>
        <taxon>Rhizophora</taxon>
    </lineage>
</organism>
<dbReference type="AlphaFoldDB" id="A0A2P2J422"/>
<sequence>MTMKRHGSFLIACIIILWSPASCPFLLSLFHCMLSA</sequence>